<organism evidence="1 2">
    <name type="scientific">Trichomalopsis sarcophagae</name>
    <dbReference type="NCBI Taxonomy" id="543379"/>
    <lineage>
        <taxon>Eukaryota</taxon>
        <taxon>Metazoa</taxon>
        <taxon>Ecdysozoa</taxon>
        <taxon>Arthropoda</taxon>
        <taxon>Hexapoda</taxon>
        <taxon>Insecta</taxon>
        <taxon>Pterygota</taxon>
        <taxon>Neoptera</taxon>
        <taxon>Endopterygota</taxon>
        <taxon>Hymenoptera</taxon>
        <taxon>Apocrita</taxon>
        <taxon>Proctotrupomorpha</taxon>
        <taxon>Chalcidoidea</taxon>
        <taxon>Pteromalidae</taxon>
        <taxon>Pteromalinae</taxon>
        <taxon>Trichomalopsis</taxon>
    </lineage>
</organism>
<proteinExistence type="predicted"/>
<dbReference type="AlphaFoldDB" id="A0A232FKS7"/>
<dbReference type="Proteomes" id="UP000215335">
    <property type="component" value="Unassembled WGS sequence"/>
</dbReference>
<comment type="caution">
    <text evidence="1">The sequence shown here is derived from an EMBL/GenBank/DDBJ whole genome shotgun (WGS) entry which is preliminary data.</text>
</comment>
<name>A0A232FKS7_9HYME</name>
<evidence type="ECO:0000313" key="2">
    <source>
        <dbReference type="Proteomes" id="UP000215335"/>
    </source>
</evidence>
<reference evidence="1 2" key="1">
    <citation type="journal article" date="2017" name="Curr. Biol.">
        <title>The Evolution of Venom by Co-option of Single-Copy Genes.</title>
        <authorList>
            <person name="Martinson E.O."/>
            <person name="Mrinalini"/>
            <person name="Kelkar Y.D."/>
            <person name="Chang C.H."/>
            <person name="Werren J.H."/>
        </authorList>
    </citation>
    <scope>NUCLEOTIDE SEQUENCE [LARGE SCALE GENOMIC DNA]</scope>
    <source>
        <strain evidence="1 2">Alberta</strain>
        <tissue evidence="1">Whole body</tissue>
    </source>
</reference>
<gene>
    <name evidence="1" type="ORF">TSAR_012157</name>
</gene>
<sequence length="204" mass="23406">MKELKRLEGTAEAELKRFKDELDAEAERKCKKGLKSEVKYELGQENTVEDISKVAIEIENYIKKETDIYNGIVNNVYEDYEREVEQTQKVLACQILQNCPNVVCKRCNKKGHTIKYCKAGEGKSNFRICAICETVQNTKLNSSLSGRYAKKPVTQQNSARDLNINSKQVVIITTEVFRRNFANTENLQVMYSIQINHLADIESK</sequence>
<evidence type="ECO:0000313" key="1">
    <source>
        <dbReference type="EMBL" id="OXU31255.1"/>
    </source>
</evidence>
<accession>A0A232FKS7</accession>
<protein>
    <recommendedName>
        <fullName evidence="3">CCHC-type domain-containing protein</fullName>
    </recommendedName>
</protein>
<keyword evidence="2" id="KW-1185">Reference proteome</keyword>
<evidence type="ECO:0008006" key="3">
    <source>
        <dbReference type="Google" id="ProtNLM"/>
    </source>
</evidence>
<dbReference type="EMBL" id="NNAY01000073">
    <property type="protein sequence ID" value="OXU31255.1"/>
    <property type="molecule type" value="Genomic_DNA"/>
</dbReference>